<dbReference type="RefSeq" id="WP_109906719.1">
    <property type="nucleotide sequence ID" value="NZ_QGLE01000007.1"/>
</dbReference>
<comment type="subcellular location">
    <subcellularLocation>
        <location evidence="6">Cell membrane</location>
        <topology evidence="6">Multi-pass membrane protein</topology>
    </subcellularLocation>
    <subcellularLocation>
        <location evidence="1">Membrane</location>
    </subcellularLocation>
</comment>
<evidence type="ECO:0000256" key="1">
    <source>
        <dbReference type="ARBA" id="ARBA00004370"/>
    </source>
</evidence>
<sequence length="247" mass="27087">MATQTAAPTGPRRFRPTLGPSIVTAITVALLLALGAWQLERMAWKQGLIDALEAHRQLPPVVLPAKVDDPEAWRYRSVSVTGTFRHTDELHIVAYSADARQGYQIVTPLVRADGSTVLVNRGWVPTDFLDRDSRPDSFIAGEVTVTGMARPGWPQGWFVPDNSPEKNTWFWGDLPAMAKAAHAPDALPLFVEADATPNPGGLPIGGQSVVNLRNDHLQYAITWFALAVGVFAVYFLYHFKPVPPEKA</sequence>
<feature type="transmembrane region" description="Helical" evidence="6">
    <location>
        <begin position="217"/>
        <end position="237"/>
    </location>
</feature>
<evidence type="ECO:0000313" key="8">
    <source>
        <dbReference type="Proteomes" id="UP000245461"/>
    </source>
</evidence>
<gene>
    <name evidence="7" type="ORF">DKG74_13700</name>
</gene>
<keyword evidence="8" id="KW-1185">Reference proteome</keyword>
<dbReference type="AlphaFoldDB" id="A0A317E356"/>
<keyword evidence="4 6" id="KW-1133">Transmembrane helix</keyword>
<dbReference type="InterPro" id="IPR002994">
    <property type="entry name" value="Surf1/Shy1"/>
</dbReference>
<protein>
    <recommendedName>
        <fullName evidence="6">SURF1-like protein</fullName>
    </recommendedName>
</protein>
<evidence type="ECO:0000313" key="7">
    <source>
        <dbReference type="EMBL" id="PWR21477.1"/>
    </source>
</evidence>
<dbReference type="GO" id="GO:0005886">
    <property type="term" value="C:plasma membrane"/>
    <property type="evidence" value="ECO:0007669"/>
    <property type="project" value="UniProtKB-SubCell"/>
</dbReference>
<keyword evidence="3 6" id="KW-0812">Transmembrane</keyword>
<dbReference type="PROSITE" id="PS50895">
    <property type="entry name" value="SURF1"/>
    <property type="match status" value="1"/>
</dbReference>
<evidence type="ECO:0000256" key="4">
    <source>
        <dbReference type="ARBA" id="ARBA00022989"/>
    </source>
</evidence>
<evidence type="ECO:0000256" key="2">
    <source>
        <dbReference type="ARBA" id="ARBA00007165"/>
    </source>
</evidence>
<dbReference type="PANTHER" id="PTHR23427:SF2">
    <property type="entry name" value="SURFEIT LOCUS PROTEIN 1"/>
    <property type="match status" value="1"/>
</dbReference>
<name>A0A317E356_9PROT</name>
<keyword evidence="6" id="KW-1003">Cell membrane</keyword>
<keyword evidence="5 6" id="KW-0472">Membrane</keyword>
<comment type="caution">
    <text evidence="7">The sequence shown here is derived from an EMBL/GenBank/DDBJ whole genome shotgun (WGS) entry which is preliminary data.</text>
</comment>
<dbReference type="Proteomes" id="UP000245461">
    <property type="component" value="Unassembled WGS sequence"/>
</dbReference>
<dbReference type="EMBL" id="QGLE01000007">
    <property type="protein sequence ID" value="PWR21477.1"/>
    <property type="molecule type" value="Genomic_DNA"/>
</dbReference>
<feature type="transmembrane region" description="Helical" evidence="6">
    <location>
        <begin position="18"/>
        <end position="37"/>
    </location>
</feature>
<evidence type="ECO:0000256" key="3">
    <source>
        <dbReference type="ARBA" id="ARBA00022692"/>
    </source>
</evidence>
<dbReference type="InterPro" id="IPR045214">
    <property type="entry name" value="Surf1/Surf4"/>
</dbReference>
<organism evidence="7 8">
    <name type="scientific">Zavarzinia aquatilis</name>
    <dbReference type="NCBI Taxonomy" id="2211142"/>
    <lineage>
        <taxon>Bacteria</taxon>
        <taxon>Pseudomonadati</taxon>
        <taxon>Pseudomonadota</taxon>
        <taxon>Alphaproteobacteria</taxon>
        <taxon>Rhodospirillales</taxon>
        <taxon>Zavarziniaceae</taxon>
        <taxon>Zavarzinia</taxon>
    </lineage>
</organism>
<reference evidence="7 8" key="1">
    <citation type="submission" date="2018-05" db="EMBL/GenBank/DDBJ databases">
        <title>Zavarzinia sp. HR-AS.</title>
        <authorList>
            <person name="Lee Y."/>
            <person name="Jeon C.O."/>
        </authorList>
    </citation>
    <scope>NUCLEOTIDE SEQUENCE [LARGE SCALE GENOMIC DNA]</scope>
    <source>
        <strain evidence="7 8">HR-AS</strain>
    </source>
</reference>
<evidence type="ECO:0000256" key="5">
    <source>
        <dbReference type="ARBA" id="ARBA00023136"/>
    </source>
</evidence>
<dbReference type="Pfam" id="PF02104">
    <property type="entry name" value="SURF1"/>
    <property type="match status" value="1"/>
</dbReference>
<accession>A0A317E356</accession>
<comment type="similarity">
    <text evidence="2 6">Belongs to the SURF1 family.</text>
</comment>
<dbReference type="OrthoDB" id="6079986at2"/>
<dbReference type="PANTHER" id="PTHR23427">
    <property type="entry name" value="SURFEIT LOCUS PROTEIN"/>
    <property type="match status" value="1"/>
</dbReference>
<proteinExistence type="inferred from homology"/>
<dbReference type="CDD" id="cd06662">
    <property type="entry name" value="SURF1"/>
    <property type="match status" value="1"/>
</dbReference>
<evidence type="ECO:0000256" key="6">
    <source>
        <dbReference type="RuleBase" id="RU363076"/>
    </source>
</evidence>